<dbReference type="Proteomes" id="UP000095751">
    <property type="component" value="Unassembled WGS sequence"/>
</dbReference>
<evidence type="ECO:0000313" key="2">
    <source>
        <dbReference type="EMBL" id="OEU09357.1"/>
    </source>
</evidence>
<dbReference type="GO" id="GO:0004674">
    <property type="term" value="F:protein serine/threonine kinase activity"/>
    <property type="evidence" value="ECO:0007669"/>
    <property type="project" value="TreeGrafter"/>
</dbReference>
<keyword evidence="3" id="KW-1185">Reference proteome</keyword>
<evidence type="ECO:0000313" key="3">
    <source>
        <dbReference type="Proteomes" id="UP000095751"/>
    </source>
</evidence>
<protein>
    <submittedName>
        <fullName evidence="2">Kinase-like protein</fullName>
    </submittedName>
</protein>
<dbReference type="InterPro" id="IPR000719">
    <property type="entry name" value="Prot_kinase_dom"/>
</dbReference>
<dbReference type="Pfam" id="PF07714">
    <property type="entry name" value="PK_Tyr_Ser-Thr"/>
    <property type="match status" value="1"/>
</dbReference>
<accession>A0A1E7EU32</accession>
<gene>
    <name evidence="2" type="ORF">FRACYDRAFT_195046</name>
</gene>
<dbReference type="PANTHER" id="PTHR44329">
    <property type="entry name" value="SERINE/THREONINE-PROTEIN KINASE TNNI3K-RELATED"/>
    <property type="match status" value="1"/>
</dbReference>
<dbReference type="InterPro" id="IPR011009">
    <property type="entry name" value="Kinase-like_dom_sf"/>
</dbReference>
<feature type="domain" description="Protein kinase" evidence="1">
    <location>
        <begin position="1"/>
        <end position="158"/>
    </location>
</feature>
<dbReference type="GO" id="GO:0005524">
    <property type="term" value="F:ATP binding"/>
    <property type="evidence" value="ECO:0007669"/>
    <property type="project" value="InterPro"/>
</dbReference>
<keyword evidence="2" id="KW-0808">Transferase</keyword>
<dbReference type="EMBL" id="KV784375">
    <property type="protein sequence ID" value="OEU09357.1"/>
    <property type="molecule type" value="Genomic_DNA"/>
</dbReference>
<dbReference type="InterPro" id="IPR051681">
    <property type="entry name" value="Ser/Thr_Kinases-Pseudokinases"/>
</dbReference>
<organism evidence="2 3">
    <name type="scientific">Fragilariopsis cylindrus CCMP1102</name>
    <dbReference type="NCBI Taxonomy" id="635003"/>
    <lineage>
        <taxon>Eukaryota</taxon>
        <taxon>Sar</taxon>
        <taxon>Stramenopiles</taxon>
        <taxon>Ochrophyta</taxon>
        <taxon>Bacillariophyta</taxon>
        <taxon>Bacillariophyceae</taxon>
        <taxon>Bacillariophycidae</taxon>
        <taxon>Bacillariales</taxon>
        <taxon>Bacillariaceae</taxon>
        <taxon>Fragilariopsis</taxon>
    </lineage>
</organism>
<dbReference type="Gene3D" id="1.10.510.10">
    <property type="entry name" value="Transferase(Phosphotransferase) domain 1"/>
    <property type="match status" value="1"/>
</dbReference>
<dbReference type="InParanoid" id="A0A1E7EU32"/>
<dbReference type="KEGG" id="fcy:FRACYDRAFT_195046"/>
<dbReference type="OrthoDB" id="187301at2759"/>
<proteinExistence type="predicted"/>
<dbReference type="AlphaFoldDB" id="A0A1E7EU32"/>
<name>A0A1E7EU32_9STRA</name>
<sequence>MADLASAMAYIHERNIIHRDLKIGNVGISVEGKVKLIDFGLAKVLPSANNANETFLLTGNTGSVRYMAPEIGLGQRYNLKADVYSFAILLYEVMSLEKVFQGWNLSEISNRVYLKKYRPRLFLFWSQQLKEVLKACWSDVSAARLPMKNVETILHKEVNNLTKINNTDIDE</sequence>
<dbReference type="InterPro" id="IPR001245">
    <property type="entry name" value="Ser-Thr/Tyr_kinase_cat_dom"/>
</dbReference>
<evidence type="ECO:0000259" key="1">
    <source>
        <dbReference type="PROSITE" id="PS50011"/>
    </source>
</evidence>
<dbReference type="PANTHER" id="PTHR44329:SF289">
    <property type="entry name" value="SERINE_THREONINE-PROTEIN KINASE VIK"/>
    <property type="match status" value="1"/>
</dbReference>
<dbReference type="PROSITE" id="PS50011">
    <property type="entry name" value="PROTEIN_KINASE_DOM"/>
    <property type="match status" value="1"/>
</dbReference>
<dbReference type="SMART" id="SM00220">
    <property type="entry name" value="S_TKc"/>
    <property type="match status" value="1"/>
</dbReference>
<dbReference type="SUPFAM" id="SSF56112">
    <property type="entry name" value="Protein kinase-like (PK-like)"/>
    <property type="match status" value="1"/>
</dbReference>
<reference evidence="2 3" key="1">
    <citation type="submission" date="2016-09" db="EMBL/GenBank/DDBJ databases">
        <title>Extensive genetic diversity and differential bi-allelic expression allows diatom success in the polar Southern Ocean.</title>
        <authorList>
            <consortium name="DOE Joint Genome Institute"/>
            <person name="Mock T."/>
            <person name="Otillar R.P."/>
            <person name="Strauss J."/>
            <person name="Dupont C."/>
            <person name="Frickenhaus S."/>
            <person name="Maumus F."/>
            <person name="Mcmullan M."/>
            <person name="Sanges R."/>
            <person name="Schmutz J."/>
            <person name="Toseland A."/>
            <person name="Valas R."/>
            <person name="Veluchamy A."/>
            <person name="Ward B.J."/>
            <person name="Allen A."/>
            <person name="Barry K."/>
            <person name="Falciatore A."/>
            <person name="Ferrante M."/>
            <person name="Fortunato A.E."/>
            <person name="Gloeckner G."/>
            <person name="Gruber A."/>
            <person name="Hipkin R."/>
            <person name="Janech M."/>
            <person name="Kroth P."/>
            <person name="Leese F."/>
            <person name="Lindquist E."/>
            <person name="Lyon B.R."/>
            <person name="Martin J."/>
            <person name="Mayer C."/>
            <person name="Parker M."/>
            <person name="Quesneville H."/>
            <person name="Raymond J."/>
            <person name="Uhlig C."/>
            <person name="Valentin K.U."/>
            <person name="Worden A.Z."/>
            <person name="Armbrust E.V."/>
            <person name="Bowler C."/>
            <person name="Green B."/>
            <person name="Moulton V."/>
            <person name="Van Oosterhout C."/>
            <person name="Grigoriev I."/>
        </authorList>
    </citation>
    <scope>NUCLEOTIDE SEQUENCE [LARGE SCALE GENOMIC DNA]</scope>
    <source>
        <strain evidence="2 3">CCMP1102</strain>
    </source>
</reference>
<keyword evidence="2" id="KW-0418">Kinase</keyword>